<dbReference type="Proteomes" id="UP000828048">
    <property type="component" value="Chromosome 8"/>
</dbReference>
<comment type="caution">
    <text evidence="1">The sequence shown here is derived from an EMBL/GenBank/DDBJ whole genome shotgun (WGS) entry which is preliminary data.</text>
</comment>
<reference evidence="1 2" key="1">
    <citation type="journal article" date="2021" name="Hortic Res">
        <title>High-quality reference genome and annotation aids understanding of berry development for evergreen blueberry (Vaccinium darrowii).</title>
        <authorList>
            <person name="Yu J."/>
            <person name="Hulse-Kemp A.M."/>
            <person name="Babiker E."/>
            <person name="Staton M."/>
        </authorList>
    </citation>
    <scope>NUCLEOTIDE SEQUENCE [LARGE SCALE GENOMIC DNA]</scope>
    <source>
        <strain evidence="2">cv. NJ 8807/NJ 8810</strain>
        <tissue evidence="1">Young leaf</tissue>
    </source>
</reference>
<dbReference type="EMBL" id="CM037158">
    <property type="protein sequence ID" value="KAH7851328.1"/>
    <property type="molecule type" value="Genomic_DNA"/>
</dbReference>
<evidence type="ECO:0000313" key="1">
    <source>
        <dbReference type="EMBL" id="KAH7851328.1"/>
    </source>
</evidence>
<organism evidence="1 2">
    <name type="scientific">Vaccinium darrowii</name>
    <dbReference type="NCBI Taxonomy" id="229202"/>
    <lineage>
        <taxon>Eukaryota</taxon>
        <taxon>Viridiplantae</taxon>
        <taxon>Streptophyta</taxon>
        <taxon>Embryophyta</taxon>
        <taxon>Tracheophyta</taxon>
        <taxon>Spermatophyta</taxon>
        <taxon>Magnoliopsida</taxon>
        <taxon>eudicotyledons</taxon>
        <taxon>Gunneridae</taxon>
        <taxon>Pentapetalae</taxon>
        <taxon>asterids</taxon>
        <taxon>Ericales</taxon>
        <taxon>Ericaceae</taxon>
        <taxon>Vaccinioideae</taxon>
        <taxon>Vaccinieae</taxon>
        <taxon>Vaccinium</taxon>
    </lineage>
</organism>
<name>A0ACB7YCZ8_9ERIC</name>
<keyword evidence="2" id="KW-1185">Reference proteome</keyword>
<protein>
    <submittedName>
        <fullName evidence="1">Uncharacterized protein</fullName>
    </submittedName>
</protein>
<accession>A0ACB7YCZ8</accession>
<evidence type="ECO:0000313" key="2">
    <source>
        <dbReference type="Proteomes" id="UP000828048"/>
    </source>
</evidence>
<sequence length="719" mass="78432">MAEESEKRFHEIMDRLFRAPPKPKSNSKSTTTTSTSLPDSTSLFGVQLSRGKKRPNMAPVIGQKSRGDVVERLQNSSVSGGSVQTPVCRPWDRGDLMRRLATFKSMSWFAKPQVVGAVNCARRGWVNIDVDTIACEACGARIFFSTPSSWNQHQVEKAALVFSLKLDNGHKQLCPWIDNTCDEKLAQFPPAPAAALVDEYKKRFSALLHLLALPVISFSAVDYMRSPQLENFLRGSSDEGSNGSADTSQTEHQGNEKDRDSSVSYYQAQKLISLCGWEPRSLPYIVECKDQKYQSSKDDNPSHLSHRVADGHISSIVAYSSVVDETVEANYDSAASNRVQSDPHSVVLDCRLCGASVGLWTFTTVPRPLEFLRLVGCTEVDGEHDSAHHKEAANHGDIEPSGTLDLSIVNGVQNREGTLNTDFTSATSASGKGLNLSLTIAGGPPPAKQNFRATISLPVIGRNLRARISSDPNFRDRLCANNSFQGGKSHVEMSLMSDEDINEQGNNTPDSHNEKQVETTLNCVDRNSRKDKMLENTENIATGNEAVPACSSSHVDDSSMATTSVSDTGRDWEIVGNNVSETVQAGASSLLRGPVTGKVCEKNLIETQDADGVKARLQPVDNAVLPWSIGKNKDQLPSDKAMEFDPIRQHRHFCPWIASTGNSPSGWQKTLSALQRQKEFSSPSSPSSSLIEVDDPVASVKKLFTPPSAKRMKLNPGSS</sequence>
<gene>
    <name evidence="1" type="ORF">Vadar_009936</name>
</gene>
<proteinExistence type="predicted"/>